<accession>A0AA96WVV5</accession>
<name>A0AA96WVV5_LEPBY</name>
<dbReference type="RefSeq" id="WP_316426911.1">
    <property type="nucleotide sequence ID" value="NZ_CP130144.1"/>
</dbReference>
<dbReference type="AlphaFoldDB" id="A0AA96WVV5"/>
<gene>
    <name evidence="1" type="ORF">Q2T42_25665</name>
</gene>
<reference evidence="1" key="1">
    <citation type="journal article" date="2023" name="Plants (Basel)">
        <title>Genomic Analysis of Leptolyngbya boryana CZ1 Reveals Efficient Carbon Fixation Modules.</title>
        <authorList>
            <person name="Bai X."/>
            <person name="Wang H."/>
            <person name="Cheng W."/>
            <person name="Wang J."/>
            <person name="Ma M."/>
            <person name="Hu H."/>
            <person name="Song Z."/>
            <person name="Ma H."/>
            <person name="Fan Y."/>
            <person name="Du C."/>
            <person name="Xu J."/>
        </authorList>
    </citation>
    <scope>NUCLEOTIDE SEQUENCE</scope>
    <source>
        <strain evidence="1">CZ1</strain>
    </source>
</reference>
<reference evidence="1" key="2">
    <citation type="submission" date="2023-07" db="EMBL/GenBank/DDBJ databases">
        <authorList>
            <person name="Bai X.-H."/>
            <person name="Wang H.-H."/>
            <person name="Wang J."/>
            <person name="Ma M.-Y."/>
            <person name="Hu H.-H."/>
            <person name="Song Z.-L."/>
            <person name="Ma H.-G."/>
            <person name="Fan Y."/>
            <person name="Du C.-Y."/>
            <person name="Xu J.-C."/>
        </authorList>
    </citation>
    <scope>NUCLEOTIDE SEQUENCE</scope>
    <source>
        <strain evidence="1">CZ1</strain>
    </source>
</reference>
<dbReference type="EMBL" id="CP130144">
    <property type="protein sequence ID" value="WNZ45179.1"/>
    <property type="molecule type" value="Genomic_DNA"/>
</dbReference>
<protein>
    <submittedName>
        <fullName evidence="1">Uncharacterized protein</fullName>
    </submittedName>
</protein>
<evidence type="ECO:0000313" key="1">
    <source>
        <dbReference type="EMBL" id="WNZ45179.1"/>
    </source>
</evidence>
<sequence>MARPKRGDYENYLNINICLTPKEHDAIVAKMPPGTPKSTFAREVVFKALGIDSKAINQPSQAA</sequence>
<proteinExistence type="predicted"/>
<organism evidence="1">
    <name type="scientific">Leptolyngbya boryana CZ1</name>
    <dbReference type="NCBI Taxonomy" id="3060204"/>
    <lineage>
        <taxon>Bacteria</taxon>
        <taxon>Bacillati</taxon>
        <taxon>Cyanobacteriota</taxon>
        <taxon>Cyanophyceae</taxon>
        <taxon>Leptolyngbyales</taxon>
        <taxon>Leptolyngbyaceae</taxon>
        <taxon>Leptolyngbya group</taxon>
        <taxon>Leptolyngbya</taxon>
    </lineage>
</organism>